<dbReference type="InterPro" id="IPR023296">
    <property type="entry name" value="Glyco_hydro_beta-prop_sf"/>
</dbReference>
<feature type="transmembrane region" description="Helical" evidence="6">
    <location>
        <begin position="12"/>
        <end position="34"/>
    </location>
</feature>
<feature type="transmembrane region" description="Helical" evidence="6">
    <location>
        <begin position="186"/>
        <end position="207"/>
    </location>
</feature>
<dbReference type="GO" id="GO:0005886">
    <property type="term" value="C:plasma membrane"/>
    <property type="evidence" value="ECO:0007669"/>
    <property type="project" value="UniProtKB-SubCell"/>
</dbReference>
<evidence type="ECO:0000313" key="8">
    <source>
        <dbReference type="Proteomes" id="UP001079672"/>
    </source>
</evidence>
<dbReference type="SUPFAM" id="SSF75005">
    <property type="entry name" value="Arabinanase/levansucrase/invertase"/>
    <property type="match status" value="2"/>
</dbReference>
<feature type="transmembrane region" description="Helical" evidence="6">
    <location>
        <begin position="158"/>
        <end position="180"/>
    </location>
</feature>
<feature type="transmembrane region" description="Helical" evidence="6">
    <location>
        <begin position="467"/>
        <end position="487"/>
    </location>
</feature>
<keyword evidence="5 6" id="KW-0472">Membrane</keyword>
<evidence type="ECO:0000256" key="2">
    <source>
        <dbReference type="ARBA" id="ARBA00022475"/>
    </source>
</evidence>
<dbReference type="Gene3D" id="2.115.10.20">
    <property type="entry name" value="Glycosyl hydrolase domain, family 43"/>
    <property type="match status" value="3"/>
</dbReference>
<feature type="transmembrane region" description="Helical" evidence="6">
    <location>
        <begin position="438"/>
        <end position="455"/>
    </location>
</feature>
<protein>
    <submittedName>
        <fullName evidence="7">Oligosaccharide flippase family protein</fullName>
    </submittedName>
</protein>
<feature type="transmembrane region" description="Helical" evidence="6">
    <location>
        <begin position="46"/>
        <end position="70"/>
    </location>
</feature>
<sequence>MEENNKRIFKNTAYLYVRQLVIMGLSFFTTRIVLEKLGADDFGVNNVVAGFVSMFTLVNSILQASTSRFLSLNLGKKDDVLIKRTFSTAFYMHLMIAVAVVVLLESFGIWFLNTKLNIPTDRMFAANVVFQLSVFSVFIGITQTPYTAILTSHEHFNMYAYMSVFDVVAKLAVLFFLIYIPFDKLIVYASLQTMVSLIVAMTYRIYCLRKFKETHLSKLFDKKLCKEMTVFSGWGVVGNLAVTLNSQGLNILINIFFTTVVNAALGLAARVNFTILTFVGGFMTAAQPQLVKYYGANDMKNFHQLIFNVSQYSLFMLAIIGVPVLMEIDYVLDLWLTEVPEYTSAFIKITIFNSIISYSNRFVDQGLVASNHMKQLNLYSSTLYLVELPLMYAALKLGASPVFVYAISCFTVLVCLFINVKMLSKFTGFPGCQYIKTVFLKTLVLILIACVPPYLICMTMPDGLLRFLIVCSVSVLSTMTVLMRFALSEEARYMVMGKIRKMLHIKKPSQREINQRHRYDYPAENNGWNKVGNKPVYGNQETESVFDPFVMKHHGKFLMIVSERKHHGLDLLESSNGTDWQNRGSIMKRVPETWECLINRASVVIVDGIWHLWYTGQSPEISRIGHAISTDGIHYQRSSRPCVEATLPQEGVSVMNPCVLWNEDRKIFQMWYAAGENYEPDALFYAESENGEHWTKHEQPVLSKDETHEWEKYKVGGCDVKRQKDGTYITYYIGYQNLDVTRICYAVSDDGVHWERPNHNICISPSQDSWDSDATYKPAVVEKDGTLYMWYNGRKGVEEYIGLATKKTERNKHSDMSNPLVKTI</sequence>
<dbReference type="Proteomes" id="UP001079672">
    <property type="component" value="Unassembled WGS sequence"/>
</dbReference>
<dbReference type="PANTHER" id="PTHR30250:SF26">
    <property type="entry name" value="PSMA PROTEIN"/>
    <property type="match status" value="1"/>
</dbReference>
<dbReference type="InterPro" id="IPR050833">
    <property type="entry name" value="Poly_Biosynth_Transport"/>
</dbReference>
<evidence type="ECO:0000256" key="4">
    <source>
        <dbReference type="ARBA" id="ARBA00022989"/>
    </source>
</evidence>
<dbReference type="PANTHER" id="PTHR30250">
    <property type="entry name" value="PST FAMILY PREDICTED COLANIC ACID TRANSPORTER"/>
    <property type="match status" value="1"/>
</dbReference>
<evidence type="ECO:0000256" key="1">
    <source>
        <dbReference type="ARBA" id="ARBA00004651"/>
    </source>
</evidence>
<evidence type="ECO:0000313" key="7">
    <source>
        <dbReference type="EMBL" id="MCZ2689986.1"/>
    </source>
</evidence>
<keyword evidence="3 6" id="KW-0812">Transmembrane</keyword>
<organism evidence="7 8">
    <name type="scientific">Bacteroides fragilis</name>
    <dbReference type="NCBI Taxonomy" id="817"/>
    <lineage>
        <taxon>Bacteria</taxon>
        <taxon>Pseudomonadati</taxon>
        <taxon>Bacteroidota</taxon>
        <taxon>Bacteroidia</taxon>
        <taxon>Bacteroidales</taxon>
        <taxon>Bacteroidaceae</taxon>
        <taxon>Bacteroides</taxon>
    </lineage>
</organism>
<comment type="caution">
    <text evidence="7">The sequence shown here is derived from an EMBL/GenBank/DDBJ whole genome shotgun (WGS) entry which is preliminary data.</text>
</comment>
<evidence type="ECO:0000256" key="3">
    <source>
        <dbReference type="ARBA" id="ARBA00022692"/>
    </source>
</evidence>
<dbReference type="AlphaFoldDB" id="A0A9Q4JLT2"/>
<keyword evidence="2" id="KW-1003">Cell membrane</keyword>
<keyword evidence="4 6" id="KW-1133">Transmembrane helix</keyword>
<name>A0A9Q4JLT2_BACFG</name>
<dbReference type="EMBL" id="JAPTZU010000019">
    <property type="protein sequence ID" value="MCZ2689986.1"/>
    <property type="molecule type" value="Genomic_DNA"/>
</dbReference>
<evidence type="ECO:0000256" key="5">
    <source>
        <dbReference type="ARBA" id="ARBA00023136"/>
    </source>
</evidence>
<feature type="transmembrane region" description="Helical" evidence="6">
    <location>
        <begin position="305"/>
        <end position="325"/>
    </location>
</feature>
<accession>A0A9Q4JLT2</accession>
<evidence type="ECO:0000256" key="6">
    <source>
        <dbReference type="SAM" id="Phobius"/>
    </source>
</evidence>
<feature type="transmembrane region" description="Helical" evidence="6">
    <location>
        <begin position="228"/>
        <end position="245"/>
    </location>
</feature>
<proteinExistence type="predicted"/>
<reference evidence="7" key="1">
    <citation type="submission" date="2022-12" db="EMBL/GenBank/DDBJ databases">
        <title>Development of a Multilocus Sequence Typing Scheme for Bacteroides fragilis Based on Whole Genome Sequencing Data and Clinical Application.</title>
        <authorList>
            <person name="Nielsen F.D."/>
            <person name="Justesen U.S."/>
        </authorList>
    </citation>
    <scope>NUCLEOTIDE SEQUENCE</scope>
    <source>
        <strain evidence="7">BF_AM_ODE_DK_2015_4</strain>
    </source>
</reference>
<comment type="subcellular location">
    <subcellularLocation>
        <location evidence="1">Cell membrane</location>
        <topology evidence="1">Multi-pass membrane protein</topology>
    </subcellularLocation>
</comment>
<feature type="transmembrane region" description="Helical" evidence="6">
    <location>
        <begin position="251"/>
        <end position="284"/>
    </location>
</feature>
<feature type="transmembrane region" description="Helical" evidence="6">
    <location>
        <begin position="124"/>
        <end position="146"/>
    </location>
</feature>
<gene>
    <name evidence="7" type="ORF">O1433_21050</name>
</gene>
<feature type="transmembrane region" description="Helical" evidence="6">
    <location>
        <begin position="90"/>
        <end position="112"/>
    </location>
</feature>
<feature type="transmembrane region" description="Helical" evidence="6">
    <location>
        <begin position="401"/>
        <end position="418"/>
    </location>
</feature>